<evidence type="ECO:0000256" key="1">
    <source>
        <dbReference type="ARBA" id="ARBA00004370"/>
    </source>
</evidence>
<sequence length="416" mass="45699">MRLYFWTTLWFSTTLVSATTLTSRQSSGLTGDRLCSSSMCVTAIVNGSVVEYVMSGTSSKVGWMAVGFGRAMGDSPMIIMWPNSDGTATITQRSSHGHSTPTIESSPPFTAEMSQAYTITSGSTPQLGFTIPSSSNDTKPFLIWAYSSTNPGSSSSDASINEHDDKGEWQLDLTRPLNFTSSPTNGTLPAFPNPPLYPYERLIVAHAILCILGFLLFLPAGALIARYLRVFNPIWFQWHWILQFAIAAPVIVIGIVLGIAAVQSSGALHFGDSHRKYGIGILVLYLAQCTLGGIIHFVKKKNRTRRPIQNYLHGVVGLVTIGVAMYQIYNGFHSEWQNTTGRGSLPGGLTVLFFVWSVILLVAYLAGLAFLPRQYRQERDSRAQPLQNSFDEDDAYIPMNSHHKLPLNNPTGSYQD</sequence>
<name>A0A9P5NJQ1_GYMJU</name>
<feature type="transmembrane region" description="Helical" evidence="7">
    <location>
        <begin position="203"/>
        <end position="228"/>
    </location>
</feature>
<evidence type="ECO:0000313" key="12">
    <source>
        <dbReference type="Proteomes" id="UP000724874"/>
    </source>
</evidence>
<evidence type="ECO:0000256" key="3">
    <source>
        <dbReference type="ARBA" id="ARBA00022692"/>
    </source>
</evidence>
<dbReference type="InterPro" id="IPR015920">
    <property type="entry name" value="Cellobiose_DH-like_cyt"/>
</dbReference>
<gene>
    <name evidence="11" type="ORF">CPB84DRAFT_1825362</name>
</gene>
<feature type="transmembrane region" description="Helical" evidence="7">
    <location>
        <begin position="349"/>
        <end position="371"/>
    </location>
</feature>
<evidence type="ECO:0000256" key="8">
    <source>
        <dbReference type="SAM" id="SignalP"/>
    </source>
</evidence>
<dbReference type="Gene3D" id="1.20.120.1770">
    <property type="match status" value="1"/>
</dbReference>
<dbReference type="PROSITE" id="PS50836">
    <property type="entry name" value="DOMON"/>
    <property type="match status" value="1"/>
</dbReference>
<proteinExistence type="predicted"/>
<dbReference type="InterPro" id="IPR005018">
    <property type="entry name" value="DOMON_domain"/>
</dbReference>
<dbReference type="PANTHER" id="PTHR47797:SF3">
    <property type="entry name" value="CYTOCHROME B561 DOMAIN-CONTAINING PROTEIN"/>
    <property type="match status" value="1"/>
</dbReference>
<evidence type="ECO:0000256" key="4">
    <source>
        <dbReference type="ARBA" id="ARBA00022982"/>
    </source>
</evidence>
<evidence type="ECO:0000256" key="7">
    <source>
        <dbReference type="SAM" id="Phobius"/>
    </source>
</evidence>
<dbReference type="GO" id="GO:0016020">
    <property type="term" value="C:membrane"/>
    <property type="evidence" value="ECO:0007669"/>
    <property type="project" value="UniProtKB-SubCell"/>
</dbReference>
<feature type="transmembrane region" description="Helical" evidence="7">
    <location>
        <begin position="240"/>
        <end position="262"/>
    </location>
</feature>
<dbReference type="SMART" id="SM00665">
    <property type="entry name" value="B561"/>
    <property type="match status" value="1"/>
</dbReference>
<feature type="transmembrane region" description="Helical" evidence="7">
    <location>
        <begin position="277"/>
        <end position="298"/>
    </location>
</feature>
<feature type="domain" description="Cytochrome b561" evidence="10">
    <location>
        <begin position="173"/>
        <end position="365"/>
    </location>
</feature>
<feature type="domain" description="DOMON" evidence="9">
    <location>
        <begin position="35"/>
        <end position="147"/>
    </location>
</feature>
<keyword evidence="4" id="KW-0249">Electron transport</keyword>
<keyword evidence="12" id="KW-1185">Reference proteome</keyword>
<evidence type="ECO:0000313" key="11">
    <source>
        <dbReference type="EMBL" id="KAF8899494.1"/>
    </source>
</evidence>
<dbReference type="PROSITE" id="PS50939">
    <property type="entry name" value="CYTOCHROME_B561"/>
    <property type="match status" value="1"/>
</dbReference>
<evidence type="ECO:0000259" key="10">
    <source>
        <dbReference type="PROSITE" id="PS50939"/>
    </source>
</evidence>
<feature type="transmembrane region" description="Helical" evidence="7">
    <location>
        <begin position="310"/>
        <end position="329"/>
    </location>
</feature>
<dbReference type="CDD" id="cd09630">
    <property type="entry name" value="CDH_like_cytochrome"/>
    <property type="match status" value="1"/>
</dbReference>
<keyword evidence="2" id="KW-0813">Transport</keyword>
<dbReference type="AlphaFoldDB" id="A0A9P5NJQ1"/>
<dbReference type="OrthoDB" id="19261at2759"/>
<dbReference type="InterPro" id="IPR006593">
    <property type="entry name" value="Cyt_b561/ferric_Rdtase_TM"/>
</dbReference>
<comment type="subcellular location">
    <subcellularLocation>
        <location evidence="1">Membrane</location>
    </subcellularLocation>
</comment>
<feature type="chain" id="PRO_5040394538" description="Cytochrome b561 and DOMON domain-containing protein" evidence="8">
    <location>
        <begin position="19"/>
        <end position="416"/>
    </location>
</feature>
<keyword evidence="5 7" id="KW-1133">Transmembrane helix</keyword>
<dbReference type="Gene3D" id="2.60.40.1210">
    <property type="entry name" value="Cellobiose dehydrogenase, cytochrome domain"/>
    <property type="match status" value="1"/>
</dbReference>
<evidence type="ECO:0000256" key="6">
    <source>
        <dbReference type="ARBA" id="ARBA00023136"/>
    </source>
</evidence>
<dbReference type="PANTHER" id="PTHR47797">
    <property type="entry name" value="DEHYDROGENASE, PUTATIVE (AFU_ORTHOLOGUE AFUA_8G05805)-RELATED"/>
    <property type="match status" value="1"/>
</dbReference>
<evidence type="ECO:0000256" key="2">
    <source>
        <dbReference type="ARBA" id="ARBA00022448"/>
    </source>
</evidence>
<comment type="caution">
    <text evidence="11">The sequence shown here is derived from an EMBL/GenBank/DDBJ whole genome shotgun (WGS) entry which is preliminary data.</text>
</comment>
<dbReference type="Pfam" id="PF03188">
    <property type="entry name" value="Cytochrom_B561"/>
    <property type="match status" value="1"/>
</dbReference>
<dbReference type="SMART" id="SM00664">
    <property type="entry name" value="DoH"/>
    <property type="match status" value="1"/>
</dbReference>
<reference evidence="11" key="1">
    <citation type="submission" date="2020-11" db="EMBL/GenBank/DDBJ databases">
        <authorList>
            <consortium name="DOE Joint Genome Institute"/>
            <person name="Ahrendt S."/>
            <person name="Riley R."/>
            <person name="Andreopoulos W."/>
            <person name="LaButti K."/>
            <person name="Pangilinan J."/>
            <person name="Ruiz-duenas F.J."/>
            <person name="Barrasa J.M."/>
            <person name="Sanchez-Garcia M."/>
            <person name="Camarero S."/>
            <person name="Miyauchi S."/>
            <person name="Serrano A."/>
            <person name="Linde D."/>
            <person name="Babiker R."/>
            <person name="Drula E."/>
            <person name="Ayuso-Fernandez I."/>
            <person name="Pacheco R."/>
            <person name="Padilla G."/>
            <person name="Ferreira P."/>
            <person name="Barriuso J."/>
            <person name="Kellner H."/>
            <person name="Castanera R."/>
            <person name="Alfaro M."/>
            <person name="Ramirez L."/>
            <person name="Pisabarro A.G."/>
            <person name="Kuo A."/>
            <person name="Tritt A."/>
            <person name="Lipzen A."/>
            <person name="He G."/>
            <person name="Yan M."/>
            <person name="Ng V."/>
            <person name="Cullen D."/>
            <person name="Martin F."/>
            <person name="Rosso M.-N."/>
            <person name="Henrissat B."/>
            <person name="Hibbett D."/>
            <person name="Martinez A.T."/>
            <person name="Grigoriev I.V."/>
        </authorList>
    </citation>
    <scope>NUCLEOTIDE SEQUENCE</scope>
    <source>
        <strain evidence="11">AH 44721</strain>
    </source>
</reference>
<feature type="signal peptide" evidence="8">
    <location>
        <begin position="1"/>
        <end position="18"/>
    </location>
</feature>
<accession>A0A9P5NJQ1</accession>
<keyword evidence="8" id="KW-0732">Signal</keyword>
<keyword evidence="3 7" id="KW-0812">Transmembrane</keyword>
<dbReference type="Proteomes" id="UP000724874">
    <property type="component" value="Unassembled WGS sequence"/>
</dbReference>
<organism evidence="11 12">
    <name type="scientific">Gymnopilus junonius</name>
    <name type="common">Spectacular rustgill mushroom</name>
    <name type="synonym">Gymnopilus spectabilis subsp. junonius</name>
    <dbReference type="NCBI Taxonomy" id="109634"/>
    <lineage>
        <taxon>Eukaryota</taxon>
        <taxon>Fungi</taxon>
        <taxon>Dikarya</taxon>
        <taxon>Basidiomycota</taxon>
        <taxon>Agaricomycotina</taxon>
        <taxon>Agaricomycetes</taxon>
        <taxon>Agaricomycetidae</taxon>
        <taxon>Agaricales</taxon>
        <taxon>Agaricineae</taxon>
        <taxon>Hymenogastraceae</taxon>
        <taxon>Gymnopilus</taxon>
    </lineage>
</organism>
<dbReference type="SUPFAM" id="SSF49344">
    <property type="entry name" value="CBD9-like"/>
    <property type="match status" value="1"/>
</dbReference>
<evidence type="ECO:0008006" key="13">
    <source>
        <dbReference type="Google" id="ProtNLM"/>
    </source>
</evidence>
<keyword evidence="6 7" id="KW-0472">Membrane</keyword>
<evidence type="ECO:0000256" key="5">
    <source>
        <dbReference type="ARBA" id="ARBA00022989"/>
    </source>
</evidence>
<dbReference type="Pfam" id="PF16010">
    <property type="entry name" value="CDH-cyt"/>
    <property type="match status" value="1"/>
</dbReference>
<evidence type="ECO:0000259" key="9">
    <source>
        <dbReference type="PROSITE" id="PS50836"/>
    </source>
</evidence>
<dbReference type="EMBL" id="JADNYJ010000053">
    <property type="protein sequence ID" value="KAF8899494.1"/>
    <property type="molecule type" value="Genomic_DNA"/>
</dbReference>
<protein>
    <recommendedName>
        <fullName evidence="13">Cytochrome b561 and DOMON domain-containing protein</fullName>
    </recommendedName>
</protein>
<dbReference type="CDD" id="cd08760">
    <property type="entry name" value="Cyt_b561_FRRS1_like"/>
    <property type="match status" value="1"/>
</dbReference>